<organism evidence="2 3">
    <name type="scientific">Enhygromyxa salina</name>
    <dbReference type="NCBI Taxonomy" id="215803"/>
    <lineage>
        <taxon>Bacteria</taxon>
        <taxon>Pseudomonadati</taxon>
        <taxon>Myxococcota</taxon>
        <taxon>Polyangia</taxon>
        <taxon>Nannocystales</taxon>
        <taxon>Nannocystaceae</taxon>
        <taxon>Enhygromyxa</taxon>
    </lineage>
</organism>
<reference evidence="2 3" key="1">
    <citation type="submission" date="2018-03" db="EMBL/GenBank/DDBJ databases">
        <title>Draft Genome Sequences of the Obligatory Marine Myxobacteria Enhygromyxa salina SWB007.</title>
        <authorList>
            <person name="Poehlein A."/>
            <person name="Moghaddam J.A."/>
            <person name="Harms H."/>
            <person name="Alanjari M."/>
            <person name="Koenig G.M."/>
            <person name="Daniel R."/>
            <person name="Schaeberle T.F."/>
        </authorList>
    </citation>
    <scope>NUCLEOTIDE SEQUENCE [LARGE SCALE GENOMIC DNA]</scope>
    <source>
        <strain evidence="2 3">SWB007</strain>
    </source>
</reference>
<dbReference type="NCBIfam" id="TIGR03882">
    <property type="entry name" value="cyclo_dehyd_2"/>
    <property type="match status" value="1"/>
</dbReference>
<accession>A0A2S9YTD5</accession>
<evidence type="ECO:0000256" key="1">
    <source>
        <dbReference type="SAM" id="MobiDB-lite"/>
    </source>
</evidence>
<evidence type="ECO:0000313" key="2">
    <source>
        <dbReference type="EMBL" id="PRQ08299.1"/>
    </source>
</evidence>
<dbReference type="RefSeq" id="WP_106088943.1">
    <property type="nucleotide sequence ID" value="NZ_PVNL01000042.1"/>
</dbReference>
<dbReference type="GO" id="GO:0008641">
    <property type="term" value="F:ubiquitin-like modifier activating enzyme activity"/>
    <property type="evidence" value="ECO:0007669"/>
    <property type="project" value="InterPro"/>
</dbReference>
<dbReference type="OrthoDB" id="2679713at2"/>
<dbReference type="InterPro" id="IPR035985">
    <property type="entry name" value="Ubiquitin-activating_enz"/>
</dbReference>
<gene>
    <name evidence="2" type="ORF">ENSA7_19220</name>
</gene>
<proteinExistence type="predicted"/>
<dbReference type="SUPFAM" id="SSF69572">
    <property type="entry name" value="Activating enzymes of the ubiquitin-like proteins"/>
    <property type="match status" value="1"/>
</dbReference>
<dbReference type="Gene3D" id="3.40.50.720">
    <property type="entry name" value="NAD(P)-binding Rossmann-like Domain"/>
    <property type="match status" value="1"/>
</dbReference>
<feature type="region of interest" description="Disordered" evidence="1">
    <location>
        <begin position="222"/>
        <end position="243"/>
    </location>
</feature>
<dbReference type="InterPro" id="IPR022291">
    <property type="entry name" value="Bacteriocin_synth_cyclodeHase"/>
</dbReference>
<dbReference type="AlphaFoldDB" id="A0A2S9YTD5"/>
<evidence type="ECO:0000313" key="3">
    <source>
        <dbReference type="Proteomes" id="UP000238823"/>
    </source>
</evidence>
<protein>
    <submittedName>
        <fullName evidence="2">Uncharacterized protein</fullName>
    </submittedName>
</protein>
<dbReference type="EMBL" id="PVNL01000042">
    <property type="protein sequence ID" value="PRQ08299.1"/>
    <property type="molecule type" value="Genomic_DNA"/>
</dbReference>
<name>A0A2S9YTD5_9BACT</name>
<dbReference type="Proteomes" id="UP000238823">
    <property type="component" value="Unassembled WGS sequence"/>
</dbReference>
<sequence>MTTPTKLLMLGSGEVGRRCAALLGDAPGLEVTTDEPGAALTDLDQVLGDHQLVALVTERPSPAVAKILDERCWSGNIPWIQAELCGHQFRVGPTVVPPTTPCWECLQRRLRSLVVDQPAHQATQAAAESEPSEPWFAGQLGALTEQVAALTAIQCINMSSGRYAPRADGMGQYWEGDAVFGILRQRRFARIGLCPRCAPQDPRASFERAARWFGQRFVAKELASRTEPVDEWRPQAGEKPRPS</sequence>
<comment type="caution">
    <text evidence="2">The sequence shown here is derived from an EMBL/GenBank/DDBJ whole genome shotgun (WGS) entry which is preliminary data.</text>
</comment>